<dbReference type="EMBL" id="JANFVX010000017">
    <property type="protein sequence ID" value="MCW0345664.1"/>
    <property type="molecule type" value="Genomic_DNA"/>
</dbReference>
<sequence>MLFTGLLVEDPVYVSRITLSCHADLTAGWLSFAITATCAINPTCSHLCWR</sequence>
<dbReference type="Proteomes" id="UP001208888">
    <property type="component" value="Unassembled WGS sequence"/>
</dbReference>
<organism evidence="1 2">
    <name type="scientific">Pantoea ananas</name>
    <name type="common">Erwinia uredovora</name>
    <dbReference type="NCBI Taxonomy" id="553"/>
    <lineage>
        <taxon>Bacteria</taxon>
        <taxon>Pseudomonadati</taxon>
        <taxon>Pseudomonadota</taxon>
        <taxon>Gammaproteobacteria</taxon>
        <taxon>Enterobacterales</taxon>
        <taxon>Erwiniaceae</taxon>
        <taxon>Pantoea</taxon>
    </lineage>
</organism>
<evidence type="ECO:0000313" key="2">
    <source>
        <dbReference type="Proteomes" id="UP001208888"/>
    </source>
</evidence>
<dbReference type="AlphaFoldDB" id="A0AAJ1D1P1"/>
<evidence type="ECO:0000313" key="1">
    <source>
        <dbReference type="EMBL" id="MCW0345664.1"/>
    </source>
</evidence>
<accession>A0AAJ1D1P1</accession>
<gene>
    <name evidence="1" type="ORF">NB703_003757</name>
</gene>
<name>A0AAJ1D1P1_PANAN</name>
<reference evidence="1" key="1">
    <citation type="submission" date="2022-06" db="EMBL/GenBank/DDBJ databases">
        <title>Dynamics of rice microbiomes reveals core vertical transmitted seed endophytes.</title>
        <authorList>
            <person name="Liao K."/>
            <person name="Zhang X."/>
        </authorList>
    </citation>
    <scope>NUCLEOTIDE SEQUENCE</scope>
    <source>
        <strain evidence="1">JT1-17</strain>
    </source>
</reference>
<comment type="caution">
    <text evidence="1">The sequence shown here is derived from an EMBL/GenBank/DDBJ whole genome shotgun (WGS) entry which is preliminary data.</text>
</comment>
<proteinExistence type="predicted"/>
<protein>
    <submittedName>
        <fullName evidence="1">Uncharacterized protein</fullName>
    </submittedName>
</protein>